<dbReference type="InterPro" id="IPR036271">
    <property type="entry name" value="Tet_transcr_reg_TetR-rel_C_sf"/>
</dbReference>
<name>A0AAW5JDW4_PSESS</name>
<dbReference type="PANTHER" id="PTHR47506">
    <property type="entry name" value="TRANSCRIPTIONAL REGULATORY PROTEIN"/>
    <property type="match status" value="1"/>
</dbReference>
<feature type="domain" description="HTH-type transcriptional repressor KstR2 C-terminal" evidence="3">
    <location>
        <begin position="97"/>
        <end position="175"/>
    </location>
</feature>
<proteinExistence type="predicted"/>
<evidence type="ECO:0000256" key="2">
    <source>
        <dbReference type="ARBA" id="ARBA00023163"/>
    </source>
</evidence>
<keyword evidence="2" id="KW-0804">Transcription</keyword>
<dbReference type="Proteomes" id="UP001206018">
    <property type="component" value="Unassembled WGS sequence"/>
</dbReference>
<dbReference type="PANTHER" id="PTHR47506:SF1">
    <property type="entry name" value="HTH-TYPE TRANSCRIPTIONAL REGULATOR YJDC"/>
    <property type="match status" value="1"/>
</dbReference>
<evidence type="ECO:0000256" key="1">
    <source>
        <dbReference type="ARBA" id="ARBA00023015"/>
    </source>
</evidence>
<dbReference type="InterPro" id="IPR041490">
    <property type="entry name" value="KstR2_TetR_C"/>
</dbReference>
<protein>
    <submittedName>
        <fullName evidence="4">TetR/AcrR family transcriptional regulator</fullName>
    </submittedName>
</protein>
<accession>A0AAW5JDW4</accession>
<comment type="caution">
    <text evidence="4">The sequence shown here is derived from an EMBL/GenBank/DDBJ whole genome shotgun (WGS) entry which is preliminary data.</text>
</comment>
<evidence type="ECO:0000259" key="3">
    <source>
        <dbReference type="Pfam" id="PF17932"/>
    </source>
</evidence>
<evidence type="ECO:0000313" key="4">
    <source>
        <dbReference type="EMBL" id="MCQ3023905.1"/>
    </source>
</evidence>
<dbReference type="SUPFAM" id="SSF48498">
    <property type="entry name" value="Tetracyclin repressor-like, C-terminal domain"/>
    <property type="match status" value="1"/>
</dbReference>
<dbReference type="AlphaFoldDB" id="A0AAW5JDW4"/>
<dbReference type="InterPro" id="IPR009057">
    <property type="entry name" value="Homeodomain-like_sf"/>
</dbReference>
<evidence type="ECO:0000313" key="5">
    <source>
        <dbReference type="Proteomes" id="UP001206018"/>
    </source>
</evidence>
<dbReference type="Pfam" id="PF17932">
    <property type="entry name" value="TetR_C_24"/>
    <property type="match status" value="1"/>
</dbReference>
<dbReference type="EMBL" id="JANAKN010000106">
    <property type="protein sequence ID" value="MCQ3023905.1"/>
    <property type="molecule type" value="Genomic_DNA"/>
</dbReference>
<dbReference type="SUPFAM" id="SSF46689">
    <property type="entry name" value="Homeodomain-like"/>
    <property type="match status" value="1"/>
</dbReference>
<dbReference type="RefSeq" id="WP_157769319.1">
    <property type="nucleotide sequence ID" value="NZ_JANAKN010000106.1"/>
</dbReference>
<organism evidence="4 5">
    <name type="scientific">Pseudomonas savastanoi</name>
    <name type="common">Pseudomonas syringae pv. savastanoi</name>
    <dbReference type="NCBI Taxonomy" id="29438"/>
    <lineage>
        <taxon>Bacteria</taxon>
        <taxon>Pseudomonadati</taxon>
        <taxon>Pseudomonadota</taxon>
        <taxon>Gammaproteobacteria</taxon>
        <taxon>Pseudomonadales</taxon>
        <taxon>Pseudomonadaceae</taxon>
        <taxon>Pseudomonas</taxon>
    </lineage>
</organism>
<keyword evidence="1" id="KW-0805">Transcription regulation</keyword>
<sequence length="209" mass="23537">MKDRPRIEELSDIGSSIRTYDVGRMHEVATRLFLEKGFFAVSLKDIAFAADIPVGSMHKLTGGKERLLFQLIEGYEIGLQEAASVRVKCARTAMTELDAFVTAYVEYGVSARQRHYLANQELLALPESSKATLRSLRDKRVNDLWRIIAHGHATKSFDCPELRFTAKIILASLEGILSNRTVGSDELQQSVELLKRMANRFVIAFNETM</sequence>
<dbReference type="Gene3D" id="1.10.10.60">
    <property type="entry name" value="Homeodomain-like"/>
    <property type="match status" value="1"/>
</dbReference>
<dbReference type="Gene3D" id="1.10.357.10">
    <property type="entry name" value="Tetracycline Repressor, domain 2"/>
    <property type="match status" value="1"/>
</dbReference>
<gene>
    <name evidence="4" type="ORF">NLO85_25970</name>
</gene>
<reference evidence="4" key="1">
    <citation type="submission" date="2022-07" db="EMBL/GenBank/DDBJ databases">
        <title>The diversity of lipopeptides in the P. syringae complex parallels phylogeny and sheds light on structural diversification during evolutionary history.</title>
        <authorList>
            <person name="Bricout A."/>
            <person name="Morris C.E."/>
            <person name="Chandeysson C."/>
            <person name="Duban M."/>
            <person name="Boistel C."/>
            <person name="Chataigne G."/>
            <person name="Lecouturier D."/>
            <person name="Jacques P."/>
            <person name="Leclere V."/>
            <person name="Rochex A."/>
        </authorList>
    </citation>
    <scope>NUCLEOTIDE SEQUENCE</scope>
    <source>
        <strain evidence="4">LYR0002</strain>
    </source>
</reference>